<organism evidence="1 2">
    <name type="scientific">Sulfuriroseicoccus oceanibius</name>
    <dbReference type="NCBI Taxonomy" id="2707525"/>
    <lineage>
        <taxon>Bacteria</taxon>
        <taxon>Pseudomonadati</taxon>
        <taxon>Verrucomicrobiota</taxon>
        <taxon>Verrucomicrobiia</taxon>
        <taxon>Verrucomicrobiales</taxon>
        <taxon>Verrucomicrobiaceae</taxon>
        <taxon>Sulfuriroseicoccus</taxon>
    </lineage>
</organism>
<accession>A0A6B3LDV0</accession>
<gene>
    <name evidence="1" type="ORF">G3M56_000205</name>
</gene>
<dbReference type="Proteomes" id="UP000475117">
    <property type="component" value="Chromosome"/>
</dbReference>
<dbReference type="AlphaFoldDB" id="A0A6B3LDV0"/>
<protein>
    <submittedName>
        <fullName evidence="1">Uncharacterized protein</fullName>
    </submittedName>
</protein>
<reference evidence="1 2" key="1">
    <citation type="submission" date="2020-12" db="EMBL/GenBank/DDBJ databases">
        <title>Sulforoseuscoccus oceanibium gen. nov., sp. nov., a representative of the phylum Verrucomicrobia with special cytoplasmic membrane, and proposal of Sulforoseuscoccusaceae fam. nov.</title>
        <authorList>
            <person name="Xi F."/>
        </authorList>
    </citation>
    <scope>NUCLEOTIDE SEQUENCE [LARGE SCALE GENOMIC DNA]</scope>
    <source>
        <strain evidence="1 2">T37</strain>
    </source>
</reference>
<sequence length="78" mass="8504">MKVLGTIVLVVIELACLGGCFFWAFVLMMPRGYSLLEVMLAFGAACLTLHWTLIRLLKKCIPHYQSEPGPDFGSGGGD</sequence>
<proteinExistence type="predicted"/>
<evidence type="ECO:0000313" key="2">
    <source>
        <dbReference type="Proteomes" id="UP000475117"/>
    </source>
</evidence>
<dbReference type="RefSeq" id="WP_164364907.1">
    <property type="nucleotide sequence ID" value="NZ_CP066776.1"/>
</dbReference>
<keyword evidence="2" id="KW-1185">Reference proteome</keyword>
<dbReference type="EMBL" id="CP066776">
    <property type="protein sequence ID" value="QQL45045.1"/>
    <property type="molecule type" value="Genomic_DNA"/>
</dbReference>
<dbReference type="KEGG" id="soa:G3M56_000205"/>
<evidence type="ECO:0000313" key="1">
    <source>
        <dbReference type="EMBL" id="QQL45045.1"/>
    </source>
</evidence>
<name>A0A6B3LDV0_9BACT</name>